<proteinExistence type="predicted"/>
<dbReference type="EMBL" id="WJXB01000001">
    <property type="protein sequence ID" value="MRN51984.1"/>
    <property type="molecule type" value="Genomic_DNA"/>
</dbReference>
<evidence type="ECO:0000313" key="1">
    <source>
        <dbReference type="EMBL" id="MRN51984.1"/>
    </source>
</evidence>
<name>A0A7X2L067_9BACL</name>
<dbReference type="Proteomes" id="UP000463051">
    <property type="component" value="Unassembled WGS sequence"/>
</dbReference>
<dbReference type="Pfam" id="PF03864">
    <property type="entry name" value="Phage_cap_E"/>
    <property type="match status" value="1"/>
</dbReference>
<dbReference type="Gene3D" id="3.30.1930.10">
    <property type="entry name" value="capsid protein of prophage domain"/>
    <property type="match status" value="1"/>
</dbReference>
<accession>A0A7X2L067</accession>
<protein>
    <recommendedName>
        <fullName evidence="3">Major capsid protein</fullName>
    </recommendedName>
</protein>
<evidence type="ECO:0008006" key="3">
    <source>
        <dbReference type="Google" id="ProtNLM"/>
    </source>
</evidence>
<gene>
    <name evidence="1" type="ORF">GJB61_03090</name>
</gene>
<keyword evidence="2" id="KW-1185">Reference proteome</keyword>
<sequence length="380" mass="43157">MKLRQSTIVNRLQRGLARPQNALAGFNGNVNINEPQTMGQAHIHRMPVTTFLRDTFMPSFQTFPTKHVMMDFYKNRQRAAPFIAEGSRPINIRRDGIRTDIYTPPFINISRPYDVDLLQQRTPGENVFGGMTPEERALIIMQNDYNELEDMAIRREEIMIGQLMQSGIVTVSGYVDDTATKVREDTLDFGFDNIINLTGVNRWNQSTSKKYSDLFDAVTLVRQAGWNPEVMVLGQGAARNLLDDEAFLKKYMDLRYAQFGAFNPQLNLQNGNGYAYIGRLIELGVDLYSYNAWYYDDAAGLLKPYIEHDKVIVGSRELGEMLYGAITVIPEDSINFVTVEAPRLSKVTVDRTTDTKSLILKSRPIPKAFDVDSWAVINTI</sequence>
<organism evidence="1 2">
    <name type="scientific">Paenibacillus monticola</name>
    <dbReference type="NCBI Taxonomy" id="2666075"/>
    <lineage>
        <taxon>Bacteria</taxon>
        <taxon>Bacillati</taxon>
        <taxon>Bacillota</taxon>
        <taxon>Bacilli</taxon>
        <taxon>Bacillales</taxon>
        <taxon>Paenibacillaceae</taxon>
        <taxon>Paenibacillus</taxon>
    </lineage>
</organism>
<comment type="caution">
    <text evidence="1">The sequence shown here is derived from an EMBL/GenBank/DDBJ whole genome shotgun (WGS) entry which is preliminary data.</text>
</comment>
<dbReference type="Gene3D" id="3.15.30.10">
    <property type="entry name" value="putative capsid protein of prophage domain like"/>
    <property type="match status" value="1"/>
</dbReference>
<evidence type="ECO:0000313" key="2">
    <source>
        <dbReference type="Proteomes" id="UP000463051"/>
    </source>
</evidence>
<dbReference type="InterPro" id="IPR005564">
    <property type="entry name" value="Major_capsid_GpE"/>
</dbReference>
<dbReference type="AlphaFoldDB" id="A0A7X2L067"/>
<dbReference type="RefSeq" id="WP_154116979.1">
    <property type="nucleotide sequence ID" value="NZ_WJXB01000001.1"/>
</dbReference>
<reference evidence="1 2" key="1">
    <citation type="submission" date="2019-11" db="EMBL/GenBank/DDBJ databases">
        <title>Paenibacillus monticola sp. nov., a novel PGPR strain isolated from mountain sample in China.</title>
        <authorList>
            <person name="Zhao Q."/>
            <person name="Li H.-P."/>
            <person name="Zhang J.-L."/>
        </authorList>
    </citation>
    <scope>NUCLEOTIDE SEQUENCE [LARGE SCALE GENOMIC DNA]</scope>
    <source>
        <strain evidence="1 2">LC-T2</strain>
    </source>
</reference>